<dbReference type="SUPFAM" id="SSF53756">
    <property type="entry name" value="UDP-Glycosyltransferase/glycogen phosphorylase"/>
    <property type="match status" value="1"/>
</dbReference>
<evidence type="ECO:0000313" key="11">
    <source>
        <dbReference type="Proteomes" id="UP000285864"/>
    </source>
</evidence>
<comment type="catalytic activity">
    <reaction evidence="6 8">
        <text>lipid IVA (E. coli) + CMP-3-deoxy-beta-D-manno-octulosonate = alpha-Kdo-(2-&gt;6)-lipid IVA (E. coli) + CMP + H(+)</text>
        <dbReference type="Rhea" id="RHEA:28066"/>
        <dbReference type="ChEBI" id="CHEBI:15378"/>
        <dbReference type="ChEBI" id="CHEBI:58603"/>
        <dbReference type="ChEBI" id="CHEBI:60364"/>
        <dbReference type="ChEBI" id="CHEBI:60377"/>
        <dbReference type="ChEBI" id="CHEBI:85987"/>
        <dbReference type="EC" id="2.4.99.12"/>
    </reaction>
</comment>
<dbReference type="AlphaFoldDB" id="A0A412GYB6"/>
<comment type="caution">
    <text evidence="10">The sequence shown here is derived from an EMBL/GenBank/DDBJ whole genome shotgun (WGS) entry which is preliminary data.</text>
</comment>
<dbReference type="InterPro" id="IPR039901">
    <property type="entry name" value="Kdotransferase"/>
</dbReference>
<evidence type="ECO:0000313" key="10">
    <source>
        <dbReference type="EMBL" id="RGR99947.1"/>
    </source>
</evidence>
<reference evidence="10 11" key="1">
    <citation type="submission" date="2018-08" db="EMBL/GenBank/DDBJ databases">
        <title>A genome reference for cultivated species of the human gut microbiota.</title>
        <authorList>
            <person name="Zou Y."/>
            <person name="Xue W."/>
            <person name="Luo G."/>
        </authorList>
    </citation>
    <scope>NUCLEOTIDE SEQUENCE [LARGE SCALE GENOMIC DNA]</scope>
    <source>
        <strain evidence="10 11">AF24-2</strain>
    </source>
</reference>
<protein>
    <recommendedName>
        <fullName evidence="3 8">3-deoxy-D-manno-octulosonic acid transferase</fullName>
        <shortName evidence="8">Kdo transferase</shortName>
        <ecNumber evidence="2 8">2.4.99.12</ecNumber>
    </recommendedName>
    <alternativeName>
        <fullName evidence="5 8">Lipid IV(A) 3-deoxy-D-manno-octulosonic acid transferase</fullName>
    </alternativeName>
</protein>
<evidence type="ECO:0000256" key="4">
    <source>
        <dbReference type="ARBA" id="ARBA00022679"/>
    </source>
</evidence>
<evidence type="ECO:0000259" key="9">
    <source>
        <dbReference type="Pfam" id="PF04413"/>
    </source>
</evidence>
<comment type="subcellular location">
    <subcellularLocation>
        <location evidence="8">Cell membrane</location>
    </subcellularLocation>
</comment>
<dbReference type="GO" id="GO:0005886">
    <property type="term" value="C:plasma membrane"/>
    <property type="evidence" value="ECO:0007669"/>
    <property type="project" value="UniProtKB-SubCell"/>
</dbReference>
<keyword evidence="11" id="KW-1185">Reference proteome</keyword>
<dbReference type="InterPro" id="IPR038107">
    <property type="entry name" value="Glycos_transf_N_sf"/>
</dbReference>
<dbReference type="Gene3D" id="3.40.50.11720">
    <property type="entry name" value="3-Deoxy-D-manno-octulosonic-acid transferase, N-terminal domain"/>
    <property type="match status" value="1"/>
</dbReference>
<dbReference type="PANTHER" id="PTHR42755">
    <property type="entry name" value="3-DEOXY-MANNO-OCTULOSONATE CYTIDYLYLTRANSFERASE"/>
    <property type="match status" value="1"/>
</dbReference>
<evidence type="ECO:0000256" key="1">
    <source>
        <dbReference type="ARBA" id="ARBA00004713"/>
    </source>
</evidence>
<evidence type="ECO:0000256" key="2">
    <source>
        <dbReference type="ARBA" id="ARBA00012621"/>
    </source>
</evidence>
<dbReference type="EMBL" id="QRUU01000003">
    <property type="protein sequence ID" value="RGR99947.1"/>
    <property type="molecule type" value="Genomic_DNA"/>
</dbReference>
<evidence type="ECO:0000256" key="5">
    <source>
        <dbReference type="ARBA" id="ARBA00031445"/>
    </source>
</evidence>
<keyword evidence="4 8" id="KW-0808">Transferase</keyword>
<evidence type="ECO:0000256" key="3">
    <source>
        <dbReference type="ARBA" id="ARBA00019077"/>
    </source>
</evidence>
<accession>A0A412GYB6</accession>
<dbReference type="RefSeq" id="WP_007567305.1">
    <property type="nucleotide sequence ID" value="NZ_CABKNL010000057.1"/>
</dbReference>
<gene>
    <name evidence="10" type="ORF">DWY20_01170</name>
</gene>
<dbReference type="InterPro" id="IPR007507">
    <property type="entry name" value="Glycos_transf_N"/>
</dbReference>
<evidence type="ECO:0000256" key="8">
    <source>
        <dbReference type="RuleBase" id="RU365103"/>
    </source>
</evidence>
<comment type="function">
    <text evidence="8">Involved in lipopolysaccharide (LPS) biosynthesis. Catalyzes the transfer of 3-deoxy-D-manno-octulosonate (Kdo) residue(s) from CMP-Kdo to lipid IV(A), the tetraacyldisaccharide-1,4'-bisphosphate precursor of lipid A.</text>
</comment>
<dbReference type="Pfam" id="PF04413">
    <property type="entry name" value="Glycos_transf_N"/>
    <property type="match status" value="1"/>
</dbReference>
<dbReference type="PANTHER" id="PTHR42755:SF1">
    <property type="entry name" value="3-DEOXY-D-MANNO-OCTULOSONIC ACID TRANSFERASE, MITOCHONDRIAL-RELATED"/>
    <property type="match status" value="1"/>
</dbReference>
<keyword evidence="8" id="KW-0448">Lipopolysaccharide biosynthesis</keyword>
<dbReference type="GO" id="GO:0009244">
    <property type="term" value="P:lipopolysaccharide core region biosynthetic process"/>
    <property type="evidence" value="ECO:0007669"/>
    <property type="project" value="UniProtKB-UniRule"/>
</dbReference>
<dbReference type="GO" id="GO:0009245">
    <property type="term" value="P:lipid A biosynthetic process"/>
    <property type="evidence" value="ECO:0007669"/>
    <property type="project" value="TreeGrafter"/>
</dbReference>
<evidence type="ECO:0000256" key="6">
    <source>
        <dbReference type="ARBA" id="ARBA00049183"/>
    </source>
</evidence>
<evidence type="ECO:0000256" key="7">
    <source>
        <dbReference type="PIRSR" id="PIRSR639901-1"/>
    </source>
</evidence>
<keyword evidence="8" id="KW-0472">Membrane</keyword>
<feature type="active site" description="Proton acceptor" evidence="7">
    <location>
        <position position="58"/>
    </location>
</feature>
<dbReference type="GO" id="GO:0043842">
    <property type="term" value="F:Kdo transferase activity"/>
    <property type="evidence" value="ECO:0007669"/>
    <property type="project" value="UniProtKB-EC"/>
</dbReference>
<proteinExistence type="inferred from homology"/>
<feature type="domain" description="3-deoxy-D-manno-octulosonic-acid transferase N-terminal" evidence="9">
    <location>
        <begin position="33"/>
        <end position="204"/>
    </location>
</feature>
<dbReference type="Gene3D" id="3.40.50.2000">
    <property type="entry name" value="Glycogen Phosphorylase B"/>
    <property type="match status" value="1"/>
</dbReference>
<name>A0A412GYB6_9BACT</name>
<dbReference type="EC" id="2.4.99.12" evidence="2 8"/>
<dbReference type="Proteomes" id="UP000285864">
    <property type="component" value="Unassembled WGS sequence"/>
</dbReference>
<sequence length="407" mass="46564">MIYNFVIALYISAVHLAALFNKKVAKMVKGEKEAFAVLKKQIDPQAKYLWFHAASLGEFEQGRPLIEQIRKQYPQYKILQTFFSPSGYEVRKDYKGADVVCYLPLDSPRNVKKFIDLAHPYMAFFIKYEFWCNYLSELKRRNIPVYSVSSIFRPQQIFFRWYGGSYKNVLKCFDHLFVQNEESVRLLESIGVTRTTVVGDTRFDRVLEICSQAKELPLVESFKGNNRKTFVAGSSWAPDEDIFIPYFNEHPEMKLIIAPHVIDESHLQEIIGKLKRPVVRYTQATEENVKQADCLIIDCFGLLSSIYRYGEISYVGGGFGVSIHNTLEAAVYGIPVIFGPNNYKFLEAQGLKACQGGFEIQGKEDFDRLMNKFLSDEACLHEAGKNAGDYVRNNAGALEKIMNTVSL</sequence>
<dbReference type="UniPathway" id="UPA00958"/>
<organism evidence="10 11">
    <name type="scientific">Phocaeicola coprocola</name>
    <dbReference type="NCBI Taxonomy" id="310298"/>
    <lineage>
        <taxon>Bacteria</taxon>
        <taxon>Pseudomonadati</taxon>
        <taxon>Bacteroidota</taxon>
        <taxon>Bacteroidia</taxon>
        <taxon>Bacteroidales</taxon>
        <taxon>Bacteroidaceae</taxon>
        <taxon>Phocaeicola</taxon>
    </lineage>
</organism>
<comment type="pathway">
    <text evidence="1 8">Bacterial outer membrane biogenesis; LPS core biosynthesis.</text>
</comment>
<comment type="similarity">
    <text evidence="8">Belongs to the glycosyltransferase group 1 family.</text>
</comment>
<keyword evidence="8" id="KW-1003">Cell membrane</keyword>